<accession>V6MJS6</accession>
<dbReference type="AlphaFoldDB" id="V6MJS6"/>
<evidence type="ECO:0000313" key="2">
    <source>
        <dbReference type="Proteomes" id="UP000017973"/>
    </source>
</evidence>
<dbReference type="PATRIC" id="fig|1408254.3.peg.1383"/>
<keyword evidence="2" id="KW-1185">Reference proteome</keyword>
<proteinExistence type="predicted"/>
<name>V6MJS6_9BACL</name>
<sequence>MCRVLNDVFVSRKFSDHFESKAEGEERMDIGETFVELPRVTSTHSRVTYGNLIQLADNLDFRNPVFAGRAKRNRSVGSAQAFVVELALADREFRERLKRYMIGGGQQFVYTSDYMDRY</sequence>
<comment type="caution">
    <text evidence="1">The sequence shown here is derived from an EMBL/GenBank/DDBJ whole genome shotgun (WGS) entry which is preliminary data.</text>
</comment>
<reference evidence="1 2" key="1">
    <citation type="journal article" date="2014" name="Genome Announc.">
        <title>Draft Genome Sequence of Brevibacillus panacihumi Strain W25, a Halotolerant Hydrocarbon-Degrading Bacterium.</title>
        <authorList>
            <person name="Wang X."/>
            <person name="Jin D."/>
            <person name="Zhou L."/>
            <person name="Wu L."/>
            <person name="An W."/>
            <person name="Chen Y."/>
            <person name="Zhao L."/>
        </authorList>
    </citation>
    <scope>NUCLEOTIDE SEQUENCE [LARGE SCALE GENOMIC DNA]</scope>
    <source>
        <strain evidence="1 2">W25</strain>
    </source>
</reference>
<dbReference type="Proteomes" id="UP000017973">
    <property type="component" value="Unassembled WGS sequence"/>
</dbReference>
<protein>
    <submittedName>
        <fullName evidence="1">Uncharacterized protein</fullName>
    </submittedName>
</protein>
<gene>
    <name evidence="1" type="ORF">T458_06975</name>
</gene>
<dbReference type="HOGENOM" id="CLU_2068625_0_0_9"/>
<evidence type="ECO:0000313" key="1">
    <source>
        <dbReference type="EMBL" id="EST55693.1"/>
    </source>
</evidence>
<dbReference type="STRING" id="1408254.T458_06975"/>
<dbReference type="EMBL" id="AYJU01000003">
    <property type="protein sequence ID" value="EST55693.1"/>
    <property type="molecule type" value="Genomic_DNA"/>
</dbReference>
<organism evidence="1 2">
    <name type="scientific">Brevibacillus panacihumi W25</name>
    <dbReference type="NCBI Taxonomy" id="1408254"/>
    <lineage>
        <taxon>Bacteria</taxon>
        <taxon>Bacillati</taxon>
        <taxon>Bacillota</taxon>
        <taxon>Bacilli</taxon>
        <taxon>Bacillales</taxon>
        <taxon>Paenibacillaceae</taxon>
        <taxon>Brevibacillus</taxon>
    </lineage>
</organism>